<evidence type="ECO:0000256" key="7">
    <source>
        <dbReference type="ARBA" id="ARBA00023027"/>
    </source>
</evidence>
<dbReference type="GO" id="GO:0047935">
    <property type="term" value="F:glucose 1-dehydrogenase (NADP+) activity"/>
    <property type="evidence" value="ECO:0007669"/>
    <property type="project" value="RHEA"/>
</dbReference>
<keyword evidence="14" id="KW-1185">Reference proteome</keyword>
<evidence type="ECO:0000256" key="9">
    <source>
        <dbReference type="HAMAP-Rule" id="MF_02127"/>
    </source>
</evidence>
<dbReference type="GeneID" id="39846279"/>
<comment type="catalytic activity">
    <reaction evidence="9">
        <text>D-glucose + NADP(+) = D-glucono-1,5-lactone + NADPH + H(+)</text>
        <dbReference type="Rhea" id="RHEA:14405"/>
        <dbReference type="ChEBI" id="CHEBI:4167"/>
        <dbReference type="ChEBI" id="CHEBI:15378"/>
        <dbReference type="ChEBI" id="CHEBI:16217"/>
        <dbReference type="ChEBI" id="CHEBI:57783"/>
        <dbReference type="ChEBI" id="CHEBI:58349"/>
        <dbReference type="EC" id="1.1.1.47"/>
    </reaction>
</comment>
<dbReference type="GO" id="GO:0070401">
    <property type="term" value="F:NADP+ binding"/>
    <property type="evidence" value="ECO:0007669"/>
    <property type="project" value="UniProtKB-UniRule"/>
</dbReference>
<dbReference type="STRING" id="1457250.GCA_000755225_02368"/>
<keyword evidence="4 9" id="KW-0862">Zinc</keyword>
<dbReference type="InterPro" id="IPR026583">
    <property type="entry name" value="Glc_1-DH_arc"/>
</dbReference>
<dbReference type="CDD" id="cd08230">
    <property type="entry name" value="glucose_DH"/>
    <property type="match status" value="1"/>
</dbReference>
<evidence type="ECO:0000256" key="3">
    <source>
        <dbReference type="ARBA" id="ARBA00022741"/>
    </source>
</evidence>
<evidence type="ECO:0000256" key="2">
    <source>
        <dbReference type="ARBA" id="ARBA00022723"/>
    </source>
</evidence>
<feature type="compositionally biased region" description="Basic and acidic residues" evidence="10">
    <location>
        <begin position="7"/>
        <end position="23"/>
    </location>
</feature>
<feature type="region of interest" description="Disordered" evidence="10">
    <location>
        <begin position="1"/>
        <end position="23"/>
    </location>
</feature>
<dbReference type="GO" id="GO:0047934">
    <property type="term" value="F:glucose 1-dehydrogenase (NAD+) activity"/>
    <property type="evidence" value="ECO:0007669"/>
    <property type="project" value="RHEA"/>
</dbReference>
<dbReference type="OrthoDB" id="41394at2157"/>
<dbReference type="EMBL" id="CP031310">
    <property type="protein sequence ID" value="QCC52833.1"/>
    <property type="molecule type" value="Genomic_DNA"/>
</dbReference>
<evidence type="ECO:0000259" key="11">
    <source>
        <dbReference type="Pfam" id="PF08240"/>
    </source>
</evidence>
<feature type="binding site" evidence="9">
    <location>
        <position position="40"/>
    </location>
    <ligand>
        <name>substrate</name>
    </ligand>
</feature>
<dbReference type="AlphaFoldDB" id="A0A4D6HFU7"/>
<accession>A0A4D6HFU7</accession>
<dbReference type="InterPro" id="IPR013154">
    <property type="entry name" value="ADH-like_N"/>
</dbReference>
<reference evidence="13 14" key="1">
    <citation type="journal article" date="2019" name="Nat. Commun.">
        <title>A new type of DNA phosphorothioation-based antiviral system in archaea.</title>
        <authorList>
            <person name="Xiong L."/>
            <person name="Liu S."/>
            <person name="Chen S."/>
            <person name="Xiao Y."/>
            <person name="Zhu B."/>
            <person name="Gao Y."/>
            <person name="Zhang Y."/>
            <person name="Chen B."/>
            <person name="Luo J."/>
            <person name="Deng Z."/>
            <person name="Chen X."/>
            <person name="Wang L."/>
            <person name="Chen S."/>
        </authorList>
    </citation>
    <scope>NUCLEOTIDE SEQUENCE [LARGE SCALE GENOMIC DNA]</scope>
    <source>
        <strain evidence="13 14">CBA1105</strain>
    </source>
</reference>
<feature type="binding site" evidence="9">
    <location>
        <position position="300"/>
    </location>
    <ligand>
        <name>substrate</name>
    </ligand>
</feature>
<feature type="binding site" evidence="9">
    <location>
        <begin position="181"/>
        <end position="184"/>
    </location>
    <ligand>
        <name>NADP(+)</name>
        <dbReference type="ChEBI" id="CHEBI:58349"/>
    </ligand>
</feature>
<feature type="binding site" evidence="9">
    <location>
        <begin position="204"/>
        <end position="205"/>
    </location>
    <ligand>
        <name>NADP(+)</name>
        <dbReference type="ChEBI" id="CHEBI:58349"/>
    </ligand>
</feature>
<dbReference type="GO" id="GO:0070403">
    <property type="term" value="F:NAD+ binding"/>
    <property type="evidence" value="ECO:0007669"/>
    <property type="project" value="UniProtKB-UniRule"/>
</dbReference>
<name>A0A4D6HFU7_9EURY</name>
<dbReference type="HAMAP" id="MF_02127">
    <property type="entry name" value="Glucose_DH"/>
    <property type="match status" value="1"/>
</dbReference>
<evidence type="ECO:0000313" key="14">
    <source>
        <dbReference type="Proteomes" id="UP000296706"/>
    </source>
</evidence>
<comment type="caution">
    <text evidence="9">Lacks conserved residue(s) required for the propagation of feature annotation.</text>
</comment>
<dbReference type="GO" id="GO:0008270">
    <property type="term" value="F:zinc ion binding"/>
    <property type="evidence" value="ECO:0007669"/>
    <property type="project" value="UniProtKB-UniRule"/>
</dbReference>
<comment type="similarity">
    <text evidence="9">Belongs to the zinc-containing alcohol dehydrogenase family. Glucose 1-dehydrogenase subfamily.</text>
</comment>
<evidence type="ECO:0000259" key="12">
    <source>
        <dbReference type="Pfam" id="PF16912"/>
    </source>
</evidence>
<feature type="domain" description="Glucose dehydrogenase C-terminal" evidence="12">
    <location>
        <begin position="143"/>
        <end position="351"/>
    </location>
</feature>
<dbReference type="InterPro" id="IPR036291">
    <property type="entry name" value="NAD(P)-bd_dom_sf"/>
</dbReference>
<organism evidence="13 14">
    <name type="scientific">Halapricum salinum</name>
    <dbReference type="NCBI Taxonomy" id="1457250"/>
    <lineage>
        <taxon>Archaea</taxon>
        <taxon>Methanobacteriati</taxon>
        <taxon>Methanobacteriota</taxon>
        <taxon>Stenosarchaea group</taxon>
        <taxon>Halobacteria</taxon>
        <taxon>Halobacteriales</taxon>
        <taxon>Haloarculaceae</taxon>
        <taxon>Halapricum</taxon>
    </lineage>
</organism>
<protein>
    <recommendedName>
        <fullName evidence="9">Glucose 1-dehydrogenase</fullName>
        <shortName evidence="9">GDH</shortName>
        <shortName evidence="9">GlcDH</shortName>
        <ecNumber evidence="9">1.1.1.47</ecNumber>
    </recommendedName>
</protein>
<feature type="binding site" evidence="9">
    <location>
        <position position="150"/>
    </location>
    <ligand>
        <name>substrate</name>
    </ligand>
</feature>
<dbReference type="KEGG" id="hsn:DV733_00380"/>
<dbReference type="GO" id="GO:0019595">
    <property type="term" value="P:non-phosphorylated glucose catabolic process"/>
    <property type="evidence" value="ECO:0007669"/>
    <property type="project" value="UniProtKB-UniRule"/>
</dbReference>
<dbReference type="Pfam" id="PF08240">
    <property type="entry name" value="ADH_N"/>
    <property type="match status" value="1"/>
</dbReference>
<feature type="binding site" evidence="9">
    <location>
        <position position="114"/>
    </location>
    <ligand>
        <name>substrate</name>
    </ligand>
</feature>
<dbReference type="EC" id="1.1.1.47" evidence="9"/>
<evidence type="ECO:0000256" key="10">
    <source>
        <dbReference type="SAM" id="MobiDB-lite"/>
    </source>
</evidence>
<dbReference type="GO" id="GO:0005536">
    <property type="term" value="F:D-glucose binding"/>
    <property type="evidence" value="ECO:0007669"/>
    <property type="project" value="UniProtKB-UniRule"/>
</dbReference>
<feature type="binding site" evidence="9">
    <location>
        <begin position="298"/>
        <end position="300"/>
    </location>
    <ligand>
        <name>NADP(+)</name>
        <dbReference type="ChEBI" id="CHEBI:58349"/>
    </ligand>
</feature>
<evidence type="ECO:0000313" key="13">
    <source>
        <dbReference type="EMBL" id="QCC52833.1"/>
    </source>
</evidence>
<keyword evidence="2 9" id="KW-0479">Metal-binding</keyword>
<dbReference type="InterPro" id="IPR031640">
    <property type="entry name" value="Glu_dehyd_C"/>
</dbReference>
<evidence type="ECO:0000256" key="5">
    <source>
        <dbReference type="ARBA" id="ARBA00022857"/>
    </source>
</evidence>
<dbReference type="Gene3D" id="3.40.50.720">
    <property type="entry name" value="NAD(P)-binding Rossmann-like Domain"/>
    <property type="match status" value="1"/>
</dbReference>
<keyword evidence="7 9" id="KW-0520">NAD</keyword>
<keyword evidence="8 9" id="KW-0119">Carbohydrate metabolism</keyword>
<dbReference type="SUPFAM" id="SSF50129">
    <property type="entry name" value="GroES-like"/>
    <property type="match status" value="1"/>
</dbReference>
<dbReference type="Gene3D" id="3.90.180.10">
    <property type="entry name" value="Medium-chain alcohol dehydrogenases, catalytic domain"/>
    <property type="match status" value="1"/>
</dbReference>
<comment type="catalytic activity">
    <reaction evidence="9">
        <text>D-glucose + NAD(+) = D-glucono-1,5-lactone + NADH + H(+)</text>
        <dbReference type="Rhea" id="RHEA:14293"/>
        <dbReference type="ChEBI" id="CHEBI:4167"/>
        <dbReference type="ChEBI" id="CHEBI:15378"/>
        <dbReference type="ChEBI" id="CHEBI:16217"/>
        <dbReference type="ChEBI" id="CHEBI:57540"/>
        <dbReference type="ChEBI" id="CHEBI:57945"/>
        <dbReference type="EC" id="1.1.1.47"/>
    </reaction>
</comment>
<feature type="domain" description="Alcohol dehydrogenase-like N-terminal" evidence="11">
    <location>
        <begin position="25"/>
        <end position="139"/>
    </location>
</feature>
<sequence length="354" mass="39152">MHAIVVRRGETEPELIETPRPEPADGEALVRILRVGIDGTDHEVIEHGPEVFPPGDEHMILGHEAVGVVEDTNGTDYQIGDIVVPTVRRRPDDEPNEYFDRDEPDMAPTGYHVECGISGAHGFMAEYITAPEDRLVEIPRRLAELGCFVEPISISEKAIEHAYASRSAFDWSPEQALVLGNGSLGLVTLAMLRQEFEEIYCLGRRDRPDPTIDVVEELGGTYVDSRETPVDEIPDVHGGMDFIYEATGYAKHPIQSVHGLAPNGVAALVGISGPWEFEIDGGSLHTELVVHNKALVGTVNSNERHFKRAIRTLRALPEWLFEELITTVVTPENVAPAFVDDDEQIKAVVEFDRL</sequence>
<keyword evidence="3 9" id="KW-0547">Nucleotide-binding</keyword>
<keyword evidence="6 9" id="KW-0560">Oxidoreductase</keyword>
<dbReference type="PANTHER" id="PTHR43189:SF2">
    <property type="entry name" value="GLUCOSE 1-DEHYDROGENASE"/>
    <property type="match status" value="1"/>
</dbReference>
<dbReference type="Pfam" id="PF16912">
    <property type="entry name" value="Glu_dehyd_C"/>
    <property type="match status" value="1"/>
</dbReference>
<dbReference type="Proteomes" id="UP000296706">
    <property type="component" value="Chromosome"/>
</dbReference>
<evidence type="ECO:0000256" key="8">
    <source>
        <dbReference type="ARBA" id="ARBA00023277"/>
    </source>
</evidence>
<evidence type="ECO:0000256" key="6">
    <source>
        <dbReference type="ARBA" id="ARBA00023002"/>
    </source>
</evidence>
<gene>
    <name evidence="9" type="primary">gdh</name>
    <name evidence="13" type="ORF">DV733_00380</name>
</gene>
<evidence type="ECO:0000256" key="4">
    <source>
        <dbReference type="ARBA" id="ARBA00022833"/>
    </source>
</evidence>
<dbReference type="InterPro" id="IPR011032">
    <property type="entry name" value="GroES-like_sf"/>
</dbReference>
<dbReference type="SUPFAM" id="SSF51735">
    <property type="entry name" value="NAD(P)-binding Rossmann-fold domains"/>
    <property type="match status" value="1"/>
</dbReference>
<comment type="function">
    <text evidence="9">Catalyzes the NAD(P)(+)-dependent oxidation of D-glucose to D-gluconate via gluconolactone. Can utilize both NAD(+) and NADP(+) as electron acceptor. Is involved in the degradation of glucose through a modified Entner-Doudoroff pathway.</text>
</comment>
<dbReference type="PANTHER" id="PTHR43189">
    <property type="entry name" value="ZINC-TYPE ALCOHOL DEHYDROGENASE-LIKE PROTEIN C1198.01-RELATED"/>
    <property type="match status" value="1"/>
</dbReference>
<keyword evidence="5 9" id="KW-0521">NADP</keyword>
<proteinExistence type="inferred from homology"/>
<evidence type="ECO:0000256" key="1">
    <source>
        <dbReference type="ARBA" id="ARBA00001947"/>
    </source>
</evidence>
<dbReference type="RefSeq" id="WP_049994287.1">
    <property type="nucleotide sequence ID" value="NZ_CP031310.1"/>
</dbReference>
<comment type="cofactor">
    <cofactor evidence="1">
        <name>Zn(2+)</name>
        <dbReference type="ChEBI" id="CHEBI:29105"/>
    </cofactor>
</comment>